<sequence length="574" mass="64429">MSSNHFCNTDGTIKQNVNVDIFEGTLMAYFVIHVFLNSIPNTGDQLEGVPLTKEMEVSHSALRKVKDIEGLVWDVHTTGPLALKRLQIPNGALAPFVLITAFVRLMMILDDGFANFIFVINLMIASVFLLSFAKQVIVVVVINSKSRDNLHNDIEALMKMHNGLNFLLEHVNTALMIEEAPWRTVELICKDLSKLNVTARAILVDAIQKRGVNRNTAAEILIKRLFLESSGETLVQLKNMTDLGGDYQNLYKLIYSDISSDHTRNDILEHFKREANRMAKDANEKHGIPLHEYKYGVKILSDVDDTLYSSGGKFPAGIDKEYPKHQLYPGCLNFFRSLDKIFTVTDSRKSSGTLSDDLDESECNLVFLSARPHAYKDMAEEHSYRLFKGLVREGKMHVIPTLLPGRLKQGLQAVLLYPFKKTLAWKAVGELKFKTFENYSKMYPEYKYVFCGDDGQGDLLAGELMSKHYPDSVLAVFIHRVVDKGKALHTQDLDYDIIDANEVLQSVGWTNGNIGVITRTAELFNGNKDEGEREGGRVRRVSLSSNAKEGVGSKRNRTSLKETSTRNAGGVDNV</sequence>
<reference evidence="3" key="1">
    <citation type="submission" date="2022-07" db="EMBL/GenBank/DDBJ databases">
        <title>Genome analysis of Parmales, a sister group of diatoms, reveals the evolutionary specialization of diatoms from phago-mixotrophs to photoautotrophs.</title>
        <authorList>
            <person name="Ban H."/>
            <person name="Sato S."/>
            <person name="Yoshikawa S."/>
            <person name="Kazumasa Y."/>
            <person name="Nakamura Y."/>
            <person name="Ichinomiya M."/>
            <person name="Saitoh K."/>
            <person name="Sato N."/>
            <person name="Blanc-Mathieu R."/>
            <person name="Endo H."/>
            <person name="Kuwata A."/>
            <person name="Ogata H."/>
        </authorList>
    </citation>
    <scope>NUCLEOTIDE SEQUENCE</scope>
</reference>
<keyword evidence="2" id="KW-0812">Transmembrane</keyword>
<dbReference type="AlphaFoldDB" id="A0A9W7FF62"/>
<keyword evidence="2" id="KW-1133">Transmembrane helix</keyword>
<keyword evidence="4" id="KW-1185">Reference proteome</keyword>
<evidence type="ECO:0000256" key="2">
    <source>
        <dbReference type="SAM" id="Phobius"/>
    </source>
</evidence>
<dbReference type="Proteomes" id="UP001165082">
    <property type="component" value="Unassembled WGS sequence"/>
</dbReference>
<keyword evidence="2" id="KW-0472">Membrane</keyword>
<accession>A0A9W7FF62</accession>
<dbReference type="PANTHER" id="PTHR40861">
    <property type="entry name" value="DUF2183 DOMAIN-CONTAINING PROTEIN"/>
    <property type="match status" value="1"/>
</dbReference>
<organism evidence="3 4">
    <name type="scientific">Triparma retinervis</name>
    <dbReference type="NCBI Taxonomy" id="2557542"/>
    <lineage>
        <taxon>Eukaryota</taxon>
        <taxon>Sar</taxon>
        <taxon>Stramenopiles</taxon>
        <taxon>Ochrophyta</taxon>
        <taxon>Bolidophyceae</taxon>
        <taxon>Parmales</taxon>
        <taxon>Triparmaceae</taxon>
        <taxon>Triparma</taxon>
    </lineage>
</organism>
<evidence type="ECO:0000313" key="3">
    <source>
        <dbReference type="EMBL" id="GMI11182.1"/>
    </source>
</evidence>
<dbReference type="PANTHER" id="PTHR40861:SF1">
    <property type="entry name" value="PHOSPHATIDATE PHOSPHATASE APP1 CATALYTIC DOMAIN-CONTAINING PROTEIN"/>
    <property type="match status" value="1"/>
</dbReference>
<evidence type="ECO:0008006" key="5">
    <source>
        <dbReference type="Google" id="ProtNLM"/>
    </source>
</evidence>
<feature type="transmembrane region" description="Helical" evidence="2">
    <location>
        <begin position="91"/>
        <end position="109"/>
    </location>
</feature>
<evidence type="ECO:0000256" key="1">
    <source>
        <dbReference type="SAM" id="MobiDB-lite"/>
    </source>
</evidence>
<feature type="region of interest" description="Disordered" evidence="1">
    <location>
        <begin position="543"/>
        <end position="574"/>
    </location>
</feature>
<dbReference type="EMBL" id="BRXZ01000410">
    <property type="protein sequence ID" value="GMI11182.1"/>
    <property type="molecule type" value="Genomic_DNA"/>
</dbReference>
<evidence type="ECO:0000313" key="4">
    <source>
        <dbReference type="Proteomes" id="UP001165082"/>
    </source>
</evidence>
<feature type="transmembrane region" description="Helical" evidence="2">
    <location>
        <begin position="115"/>
        <end position="142"/>
    </location>
</feature>
<comment type="caution">
    <text evidence="3">The sequence shown here is derived from an EMBL/GenBank/DDBJ whole genome shotgun (WGS) entry which is preliminary data.</text>
</comment>
<protein>
    <recommendedName>
        <fullName evidence="5">Phosphatidate phosphatase APP1 catalytic domain-containing protein</fullName>
    </recommendedName>
</protein>
<dbReference type="OrthoDB" id="191535at2759"/>
<proteinExistence type="predicted"/>
<gene>
    <name evidence="3" type="ORF">TrRE_jg4802</name>
</gene>
<name>A0A9W7FF62_9STRA</name>